<keyword evidence="2" id="KW-0325">Glycoprotein</keyword>
<accession>A0A5A7PL24</accession>
<protein>
    <submittedName>
        <fullName evidence="3">GDSL-like Lipase/Acylhydrolase superfamily protein</fullName>
    </submittedName>
</protein>
<dbReference type="OrthoDB" id="903995at2759"/>
<evidence type="ECO:0000313" key="3">
    <source>
        <dbReference type="EMBL" id="GER33404.1"/>
    </source>
</evidence>
<organism evidence="3 4">
    <name type="scientific">Striga asiatica</name>
    <name type="common">Asiatic witchweed</name>
    <name type="synonym">Buchnera asiatica</name>
    <dbReference type="NCBI Taxonomy" id="4170"/>
    <lineage>
        <taxon>Eukaryota</taxon>
        <taxon>Viridiplantae</taxon>
        <taxon>Streptophyta</taxon>
        <taxon>Embryophyta</taxon>
        <taxon>Tracheophyta</taxon>
        <taxon>Spermatophyta</taxon>
        <taxon>Magnoliopsida</taxon>
        <taxon>eudicotyledons</taxon>
        <taxon>Gunneridae</taxon>
        <taxon>Pentapetalae</taxon>
        <taxon>asterids</taxon>
        <taxon>lamiids</taxon>
        <taxon>Lamiales</taxon>
        <taxon>Orobanchaceae</taxon>
        <taxon>Buchnereae</taxon>
        <taxon>Striga</taxon>
    </lineage>
</organism>
<dbReference type="InterPro" id="IPR001087">
    <property type="entry name" value="GDSL"/>
</dbReference>
<dbReference type="EMBL" id="BKCP01004738">
    <property type="protein sequence ID" value="GER33404.1"/>
    <property type="molecule type" value="Genomic_DNA"/>
</dbReference>
<dbReference type="PANTHER" id="PTHR22835:SF677">
    <property type="entry name" value="ACETYLAJMALAN ESTERASE-LIKE"/>
    <property type="match status" value="1"/>
</dbReference>
<proteinExistence type="inferred from homology"/>
<comment type="similarity">
    <text evidence="1">Belongs to the 'GDSL' lipolytic enzyme family.</text>
</comment>
<dbReference type="PANTHER" id="PTHR22835">
    <property type="entry name" value="ZINC FINGER FYVE DOMAIN CONTAINING PROTEIN"/>
    <property type="match status" value="1"/>
</dbReference>
<name>A0A5A7PL24_STRAF</name>
<comment type="caution">
    <text evidence="3">The sequence shown here is derived from an EMBL/GenBank/DDBJ whole genome shotgun (WGS) entry which is preliminary data.</text>
</comment>
<sequence>EYNSFFGVDCADRLNKSLILMGEIGGNDINYPLAQGKSLEEIKTYVPFIIQAIANATREIIIAGASQIVISGNFPFGCFPYTLSAFSSNDSTDYDENGCIKRLNDLAIYQNSNLQTAIYSLRREFPNVVILYADYYNAFLTILRQAPILGFDRRTLLSPCCQSRDYNPTSPQFCGGIGVPVCDNPNQYVHWDGLHLTEEAHRQVSKIIDTNLVLGANCTF</sequence>
<keyword evidence="4" id="KW-1185">Reference proteome</keyword>
<reference evidence="4" key="1">
    <citation type="journal article" date="2019" name="Curr. Biol.">
        <title>Genome Sequence of Striga asiatica Provides Insight into the Evolution of Plant Parasitism.</title>
        <authorList>
            <person name="Yoshida S."/>
            <person name="Kim S."/>
            <person name="Wafula E.K."/>
            <person name="Tanskanen J."/>
            <person name="Kim Y.M."/>
            <person name="Honaas L."/>
            <person name="Yang Z."/>
            <person name="Spallek T."/>
            <person name="Conn C.E."/>
            <person name="Ichihashi Y."/>
            <person name="Cheong K."/>
            <person name="Cui S."/>
            <person name="Der J.P."/>
            <person name="Gundlach H."/>
            <person name="Jiao Y."/>
            <person name="Hori C."/>
            <person name="Ishida J.K."/>
            <person name="Kasahara H."/>
            <person name="Kiba T."/>
            <person name="Kim M.S."/>
            <person name="Koo N."/>
            <person name="Laohavisit A."/>
            <person name="Lee Y.H."/>
            <person name="Lumba S."/>
            <person name="McCourt P."/>
            <person name="Mortimer J.C."/>
            <person name="Mutuku J.M."/>
            <person name="Nomura T."/>
            <person name="Sasaki-Sekimoto Y."/>
            <person name="Seto Y."/>
            <person name="Wang Y."/>
            <person name="Wakatake T."/>
            <person name="Sakakibara H."/>
            <person name="Demura T."/>
            <person name="Yamaguchi S."/>
            <person name="Yoneyama K."/>
            <person name="Manabe R.I."/>
            <person name="Nelson D.C."/>
            <person name="Schulman A.H."/>
            <person name="Timko M.P."/>
            <person name="dePamphilis C.W."/>
            <person name="Choi D."/>
            <person name="Shirasu K."/>
        </authorList>
    </citation>
    <scope>NUCLEOTIDE SEQUENCE [LARGE SCALE GENOMIC DNA]</scope>
    <source>
        <strain evidence="4">cv. UVA1</strain>
    </source>
</reference>
<evidence type="ECO:0000256" key="1">
    <source>
        <dbReference type="ARBA" id="ARBA00008668"/>
    </source>
</evidence>
<dbReference type="Pfam" id="PF00657">
    <property type="entry name" value="Lipase_GDSL"/>
    <property type="match status" value="1"/>
</dbReference>
<dbReference type="SUPFAM" id="SSF52266">
    <property type="entry name" value="SGNH hydrolase"/>
    <property type="match status" value="1"/>
</dbReference>
<evidence type="ECO:0000256" key="2">
    <source>
        <dbReference type="ARBA" id="ARBA00023180"/>
    </source>
</evidence>
<dbReference type="InterPro" id="IPR036514">
    <property type="entry name" value="SGNH_hydro_sf"/>
</dbReference>
<keyword evidence="3" id="KW-0378">Hydrolase</keyword>
<dbReference type="Proteomes" id="UP000325081">
    <property type="component" value="Unassembled WGS sequence"/>
</dbReference>
<feature type="non-terminal residue" evidence="3">
    <location>
        <position position="1"/>
    </location>
</feature>
<dbReference type="Gene3D" id="3.40.50.1110">
    <property type="entry name" value="SGNH hydrolase"/>
    <property type="match status" value="1"/>
</dbReference>
<evidence type="ECO:0000313" key="4">
    <source>
        <dbReference type="Proteomes" id="UP000325081"/>
    </source>
</evidence>
<dbReference type="GO" id="GO:0016788">
    <property type="term" value="F:hydrolase activity, acting on ester bonds"/>
    <property type="evidence" value="ECO:0007669"/>
    <property type="project" value="InterPro"/>
</dbReference>
<gene>
    <name evidence="3" type="ORF">STAS_09540</name>
</gene>
<dbReference type="AlphaFoldDB" id="A0A5A7PL24"/>